<dbReference type="InterPro" id="IPR013087">
    <property type="entry name" value="Znf_C2H2_type"/>
</dbReference>
<dbReference type="eggNOG" id="ENOG502TDVB">
    <property type="taxonomic scope" value="Eukaryota"/>
</dbReference>
<evidence type="ECO:0000313" key="3">
    <source>
        <dbReference type="EMBL" id="EEU39935.1"/>
    </source>
</evidence>
<evidence type="ECO:0000313" key="4">
    <source>
        <dbReference type="Proteomes" id="UP000005206"/>
    </source>
</evidence>
<dbReference type="Pfam" id="PF26176">
    <property type="entry name" value="zf_C2H2_17_2"/>
    <property type="match status" value="1"/>
</dbReference>
<dbReference type="VEuPathDB" id="FungiDB:NECHADRAFT_79666"/>
<dbReference type="EMBL" id="GG698911">
    <property type="protein sequence ID" value="EEU39935.1"/>
    <property type="molecule type" value="Genomic_DNA"/>
</dbReference>
<dbReference type="Gene3D" id="3.30.160.60">
    <property type="entry name" value="Classic Zinc Finger"/>
    <property type="match status" value="1"/>
</dbReference>
<gene>
    <name evidence="3" type="ORF">NECHADRAFT_79666</name>
</gene>
<dbReference type="AlphaFoldDB" id="C7Z851"/>
<dbReference type="InParanoid" id="C7Z851"/>
<dbReference type="Proteomes" id="UP000005206">
    <property type="component" value="Chromosome 4"/>
</dbReference>
<dbReference type="GeneID" id="9672548"/>
<feature type="region of interest" description="Disordered" evidence="1">
    <location>
        <begin position="232"/>
        <end position="260"/>
    </location>
</feature>
<feature type="region of interest" description="Disordered" evidence="1">
    <location>
        <begin position="48"/>
        <end position="72"/>
    </location>
</feature>
<name>C7Z851_FUSV7</name>
<dbReference type="SMART" id="SM00355">
    <property type="entry name" value="ZnF_C2H2"/>
    <property type="match status" value="2"/>
</dbReference>
<feature type="compositionally biased region" description="Polar residues" evidence="1">
    <location>
        <begin position="53"/>
        <end position="72"/>
    </location>
</feature>
<dbReference type="InterPro" id="IPR059095">
    <property type="entry name" value="Znf_C2H2_17_2nd"/>
</dbReference>
<dbReference type="OrthoDB" id="5305647at2759"/>
<feature type="domain" description="C2H2-type" evidence="2">
    <location>
        <begin position="181"/>
        <end position="209"/>
    </location>
</feature>
<evidence type="ECO:0000259" key="2">
    <source>
        <dbReference type="SMART" id="SM00355"/>
    </source>
</evidence>
<keyword evidence="4" id="KW-1185">Reference proteome</keyword>
<protein>
    <recommendedName>
        <fullName evidence="2">C2H2-type domain-containing protein</fullName>
    </recommendedName>
</protein>
<dbReference type="HOGENOM" id="CLU_070386_0_0_1"/>
<sequence>MEGLEADNFSCFNYSGDVSNDASTPTRTYTPDDLTAFGETSCVIATTGDLEPSQGQPSLSTPATTWNYQSSAQPSGQALLPLLPQPNFDWSTTYSMDEAARANEQPHAGSFIPIDGAPEPLERIGQTGHGTLPPNPSAVERHEDNQNLQQRCPHSSCTNKRFRDKGNLDRHMREVHSSQTFFCPVVSCQRNKRGFNRRYNLLDHQKRRHRQNIPGISEGRLNGDQIFQEKDDASESTLDGSAKSRRARQNEGTTNEEGLRVKLESLRATRAELDEDIEALEKALSIIGNDYS</sequence>
<feature type="domain" description="C2H2-type" evidence="2">
    <location>
        <begin position="150"/>
        <end position="176"/>
    </location>
</feature>
<evidence type="ECO:0000256" key="1">
    <source>
        <dbReference type="SAM" id="MobiDB-lite"/>
    </source>
</evidence>
<accession>C7Z851</accession>
<dbReference type="KEGG" id="nhe:NECHADRAFT_79666"/>
<dbReference type="RefSeq" id="XP_003045648.1">
    <property type="nucleotide sequence ID" value="XM_003045602.1"/>
</dbReference>
<proteinExistence type="predicted"/>
<organism evidence="3 4">
    <name type="scientific">Fusarium vanettenii (strain ATCC MYA-4622 / CBS 123669 / FGSC 9596 / NRRL 45880 / 77-13-4)</name>
    <name type="common">Fusarium solani subsp. pisi</name>
    <dbReference type="NCBI Taxonomy" id="660122"/>
    <lineage>
        <taxon>Eukaryota</taxon>
        <taxon>Fungi</taxon>
        <taxon>Dikarya</taxon>
        <taxon>Ascomycota</taxon>
        <taxon>Pezizomycotina</taxon>
        <taxon>Sordariomycetes</taxon>
        <taxon>Hypocreomycetidae</taxon>
        <taxon>Hypocreales</taxon>
        <taxon>Nectriaceae</taxon>
        <taxon>Fusarium</taxon>
        <taxon>Fusarium solani species complex</taxon>
        <taxon>Fusarium vanettenii</taxon>
    </lineage>
</organism>
<reference evidence="3 4" key="1">
    <citation type="journal article" date="2009" name="PLoS Genet.">
        <title>The genome of Nectria haematococca: contribution of supernumerary chromosomes to gene expansion.</title>
        <authorList>
            <person name="Coleman J.J."/>
            <person name="Rounsley S.D."/>
            <person name="Rodriguez-Carres M."/>
            <person name="Kuo A."/>
            <person name="Wasmann C.C."/>
            <person name="Grimwood J."/>
            <person name="Schmutz J."/>
            <person name="Taga M."/>
            <person name="White G.J."/>
            <person name="Zhou S."/>
            <person name="Schwartz D.C."/>
            <person name="Freitag M."/>
            <person name="Ma L.J."/>
            <person name="Danchin E.G."/>
            <person name="Henrissat B."/>
            <person name="Coutinho P.M."/>
            <person name="Nelson D.R."/>
            <person name="Straney D."/>
            <person name="Napoli C.A."/>
            <person name="Barker B.M."/>
            <person name="Gribskov M."/>
            <person name="Rep M."/>
            <person name="Kroken S."/>
            <person name="Molnar I."/>
            <person name="Rensing C."/>
            <person name="Kennell J.C."/>
            <person name="Zamora J."/>
            <person name="Farman M.L."/>
            <person name="Selker E.U."/>
            <person name="Salamov A."/>
            <person name="Shapiro H."/>
            <person name="Pangilinan J."/>
            <person name="Lindquist E."/>
            <person name="Lamers C."/>
            <person name="Grigoriev I.V."/>
            <person name="Geiser D.M."/>
            <person name="Covert S.F."/>
            <person name="Temporini E."/>
            <person name="Vanetten H.D."/>
        </authorList>
    </citation>
    <scope>NUCLEOTIDE SEQUENCE [LARGE SCALE GENOMIC DNA]</scope>
    <source>
        <strain evidence="4">ATCC MYA-4622 / CBS 123669 / FGSC 9596 / NRRL 45880 / 77-13-4</strain>
    </source>
</reference>